<dbReference type="PROSITE" id="PS00022">
    <property type="entry name" value="EGF_1"/>
    <property type="match status" value="3"/>
</dbReference>
<evidence type="ECO:0000313" key="9">
    <source>
        <dbReference type="EMBL" id="ELU17638.1"/>
    </source>
</evidence>
<dbReference type="Pfam" id="PF00008">
    <property type="entry name" value="EGF"/>
    <property type="match status" value="2"/>
</dbReference>
<proteinExistence type="predicted"/>
<evidence type="ECO:0000256" key="2">
    <source>
        <dbReference type="ARBA" id="ARBA00022525"/>
    </source>
</evidence>
<reference evidence="11" key="1">
    <citation type="submission" date="2012-12" db="EMBL/GenBank/DDBJ databases">
        <authorList>
            <person name="Hellsten U."/>
            <person name="Grimwood J."/>
            <person name="Chapman J.A."/>
            <person name="Shapiro H."/>
            <person name="Aerts A."/>
            <person name="Otillar R.P."/>
            <person name="Terry A.Y."/>
            <person name="Boore J.L."/>
            <person name="Simakov O."/>
            <person name="Marletaz F."/>
            <person name="Cho S.-J."/>
            <person name="Edsinger-Gonzales E."/>
            <person name="Havlak P."/>
            <person name="Kuo D.-H."/>
            <person name="Larsson T."/>
            <person name="Lv J."/>
            <person name="Arendt D."/>
            <person name="Savage R."/>
            <person name="Osoegawa K."/>
            <person name="de Jong P."/>
            <person name="Lindberg D.R."/>
            <person name="Seaver E.C."/>
            <person name="Weisblat D.A."/>
            <person name="Putnam N.H."/>
            <person name="Grigoriev I.V."/>
            <person name="Rokhsar D.S."/>
        </authorList>
    </citation>
    <scope>NUCLEOTIDE SEQUENCE</scope>
    <source>
        <strain evidence="11">I ESC-2004</strain>
    </source>
</reference>
<dbReference type="EMBL" id="AMQN01016791">
    <property type="status" value="NOT_ANNOTATED_CDS"/>
    <property type="molecule type" value="Genomic_DNA"/>
</dbReference>
<feature type="domain" description="EGF-like" evidence="8">
    <location>
        <begin position="350"/>
        <end position="390"/>
    </location>
</feature>
<dbReference type="EnsemblMetazoa" id="CapteT130820">
    <property type="protein sequence ID" value="CapteP130820"/>
    <property type="gene ID" value="CapteG130820"/>
</dbReference>
<dbReference type="PRINTS" id="PR00010">
    <property type="entry name" value="EGFBLOOD"/>
</dbReference>
<evidence type="ECO:0000256" key="1">
    <source>
        <dbReference type="ARBA" id="ARBA00004613"/>
    </source>
</evidence>
<dbReference type="FunFam" id="2.10.25.10:FF:000045">
    <property type="entry name" value="Slit guidance ligand 2"/>
    <property type="match status" value="2"/>
</dbReference>
<dbReference type="CDD" id="cd00054">
    <property type="entry name" value="EGF_CA"/>
    <property type="match status" value="5"/>
</dbReference>
<dbReference type="PROSITE" id="PS01187">
    <property type="entry name" value="EGF_CA"/>
    <property type="match status" value="1"/>
</dbReference>
<dbReference type="GO" id="GO:0005576">
    <property type="term" value="C:extracellular region"/>
    <property type="evidence" value="ECO:0007669"/>
    <property type="project" value="UniProtKB-SubCell"/>
</dbReference>
<keyword evidence="11" id="KW-1185">Reference proteome</keyword>
<protein>
    <recommendedName>
        <fullName evidence="8">EGF-like domain-containing protein</fullName>
    </recommendedName>
</protein>
<dbReference type="GO" id="GO:0005509">
    <property type="term" value="F:calcium ion binding"/>
    <property type="evidence" value="ECO:0007669"/>
    <property type="project" value="InterPro"/>
</dbReference>
<dbReference type="InterPro" id="IPR018097">
    <property type="entry name" value="EGF_Ca-bd_CS"/>
</dbReference>
<dbReference type="Proteomes" id="UP000014760">
    <property type="component" value="Unassembled WGS sequence"/>
</dbReference>
<evidence type="ECO:0000256" key="7">
    <source>
        <dbReference type="PROSITE-ProRule" id="PRU00076"/>
    </source>
</evidence>
<dbReference type="HOGENOM" id="CLU_544662_0_0_1"/>
<comment type="caution">
    <text evidence="7">Lacks conserved residue(s) required for the propagation of feature annotation.</text>
</comment>
<evidence type="ECO:0000256" key="4">
    <source>
        <dbReference type="ARBA" id="ARBA00022737"/>
    </source>
</evidence>
<feature type="domain" description="EGF-like" evidence="8">
    <location>
        <begin position="392"/>
        <end position="436"/>
    </location>
</feature>
<feature type="disulfide bond" evidence="7">
    <location>
        <begin position="472"/>
        <end position="481"/>
    </location>
</feature>
<dbReference type="InterPro" id="IPR051022">
    <property type="entry name" value="Notch_Cell-Fate_Det"/>
</dbReference>
<evidence type="ECO:0000259" key="8">
    <source>
        <dbReference type="PROSITE" id="PS50026"/>
    </source>
</evidence>
<dbReference type="InterPro" id="IPR000152">
    <property type="entry name" value="EGF-type_Asp/Asn_hydroxyl_site"/>
</dbReference>
<dbReference type="PROSITE" id="PS00010">
    <property type="entry name" value="ASX_HYDROXYL"/>
    <property type="match status" value="4"/>
</dbReference>
<dbReference type="Pfam" id="PF07645">
    <property type="entry name" value="EGF_CA"/>
    <property type="match status" value="5"/>
</dbReference>
<dbReference type="InterPro" id="IPR049883">
    <property type="entry name" value="NOTCH1_EGF-like"/>
</dbReference>
<dbReference type="SUPFAM" id="SSF57184">
    <property type="entry name" value="Growth factor receptor domain"/>
    <property type="match status" value="2"/>
</dbReference>
<evidence type="ECO:0000313" key="10">
    <source>
        <dbReference type="EnsemblMetazoa" id="CapteP130820"/>
    </source>
</evidence>
<dbReference type="InterPro" id="IPR001881">
    <property type="entry name" value="EGF-like_Ca-bd_dom"/>
</dbReference>
<dbReference type="SMART" id="SM00181">
    <property type="entry name" value="EGF"/>
    <property type="match status" value="10"/>
</dbReference>
<feature type="domain" description="EGF-like" evidence="8">
    <location>
        <begin position="141"/>
        <end position="181"/>
    </location>
</feature>
<feature type="disulfide bond" evidence="7">
    <location>
        <begin position="150"/>
        <end position="167"/>
    </location>
</feature>
<dbReference type="EMBL" id="KB292412">
    <property type="protein sequence ID" value="ELU17638.1"/>
    <property type="molecule type" value="Genomic_DNA"/>
</dbReference>
<dbReference type="InterPro" id="IPR000742">
    <property type="entry name" value="EGF"/>
</dbReference>
<keyword evidence="4" id="KW-0677">Repeat</keyword>
<reference evidence="10" key="3">
    <citation type="submission" date="2015-06" db="UniProtKB">
        <authorList>
            <consortium name="EnsemblMetazoa"/>
        </authorList>
    </citation>
    <scope>IDENTIFICATION</scope>
</reference>
<dbReference type="InterPro" id="IPR009030">
    <property type="entry name" value="Growth_fac_rcpt_cys_sf"/>
</dbReference>
<evidence type="ECO:0000313" key="11">
    <source>
        <dbReference type="Proteomes" id="UP000014760"/>
    </source>
</evidence>
<evidence type="ECO:0000256" key="3">
    <source>
        <dbReference type="ARBA" id="ARBA00022536"/>
    </source>
</evidence>
<reference evidence="9 11" key="2">
    <citation type="journal article" date="2013" name="Nature">
        <title>Insights into bilaterian evolution from three spiralian genomes.</title>
        <authorList>
            <person name="Simakov O."/>
            <person name="Marletaz F."/>
            <person name="Cho S.J."/>
            <person name="Edsinger-Gonzales E."/>
            <person name="Havlak P."/>
            <person name="Hellsten U."/>
            <person name="Kuo D.H."/>
            <person name="Larsson T."/>
            <person name="Lv J."/>
            <person name="Arendt D."/>
            <person name="Savage R."/>
            <person name="Osoegawa K."/>
            <person name="de Jong P."/>
            <person name="Grimwood J."/>
            <person name="Chapman J.A."/>
            <person name="Shapiro H."/>
            <person name="Aerts A."/>
            <person name="Otillar R.P."/>
            <person name="Terry A.Y."/>
            <person name="Boore J.L."/>
            <person name="Grigoriev I.V."/>
            <person name="Lindberg D.R."/>
            <person name="Seaver E.C."/>
            <person name="Weisblat D.A."/>
            <person name="Putnam N.H."/>
            <person name="Rokhsar D.S."/>
        </authorList>
    </citation>
    <scope>NUCLEOTIDE SEQUENCE</scope>
    <source>
        <strain evidence="9 11">I ESC-2004</strain>
    </source>
</reference>
<sequence>DVDECIEATSCGNHSICNNTDGSFFCTCLDGFIDDDGNCTDINECALGTDVCQQNCTNTLGSYECACNTPVYYLEDDVTCVLTVCNSSIGCTECVEGYTGANCDEDIDECANDAFICGIGGNCTNEVGSYQCNCSDGYELNLGNCTLDGCQNGAACENTGEPNGFFCNCSSIGEFNGTYCEININACTEFVPYNTSTIYLDKPCLNNGTCNDAITGYTCSCPDAFSGIFCEIGRRVNSCKDDPCGENVDCTLVTNPPFYSCGACLPGYTNDTCEIDLDECSNSDLNDCCDECECENTKGSYKCKCPPGQKLDADERSCKVCNCSSPAACNASVGCTECLSGFKGANCDEDIDECSSNPCTKLDLGAGVCNNTRGSYVCECAPGYEGDLCDHLVDVCASFAEPSEGCQHNANCSNTGQPNGYECTCVTPDYTGVNCATDVDACVKYIPTREKLDPCYNGATCVDAAVGYTCNCPSGFTGLFCESKLQLLKNNHLHPFFMQLL</sequence>
<feature type="disulfide bond" evidence="7">
    <location>
        <begin position="221"/>
        <end position="230"/>
    </location>
</feature>
<accession>R7VFM2</accession>
<feature type="domain" description="EGF-like" evidence="8">
    <location>
        <begin position="438"/>
        <end position="482"/>
    </location>
</feature>
<evidence type="ECO:0000256" key="5">
    <source>
        <dbReference type="ARBA" id="ARBA00023157"/>
    </source>
</evidence>
<dbReference type="GO" id="GO:0007399">
    <property type="term" value="P:nervous system development"/>
    <property type="evidence" value="ECO:0007669"/>
    <property type="project" value="UniProtKB-ARBA"/>
</dbReference>
<comment type="subcellular location">
    <subcellularLocation>
        <location evidence="1">Secreted</location>
    </subcellularLocation>
</comment>
<keyword evidence="5 7" id="KW-1015">Disulfide bond</keyword>
<dbReference type="Gene3D" id="2.10.25.10">
    <property type="entry name" value="Laminin"/>
    <property type="match status" value="9"/>
</dbReference>
<keyword evidence="6" id="KW-0325">Glycoprotein</keyword>
<dbReference type="SUPFAM" id="SSF57196">
    <property type="entry name" value="EGF/Laminin"/>
    <property type="match status" value="4"/>
</dbReference>
<dbReference type="PROSITE" id="PS50026">
    <property type="entry name" value="EGF_3"/>
    <property type="match status" value="6"/>
</dbReference>
<name>R7VFM2_CAPTE</name>
<feature type="disulfide bond" evidence="7">
    <location>
        <begin position="380"/>
        <end position="389"/>
    </location>
</feature>
<feature type="domain" description="EGF-like" evidence="8">
    <location>
        <begin position="183"/>
        <end position="231"/>
    </location>
</feature>
<dbReference type="PROSITE" id="PS01186">
    <property type="entry name" value="EGF_2"/>
    <property type="match status" value="3"/>
</dbReference>
<dbReference type="STRING" id="283909.R7VFM2"/>
<dbReference type="OMA" id="GCENINE"/>
<feature type="non-terminal residue" evidence="9">
    <location>
        <position position="1"/>
    </location>
</feature>
<keyword evidence="2" id="KW-0964">Secreted</keyword>
<gene>
    <name evidence="9" type="ORF">CAPTEDRAFT_130820</name>
</gene>
<dbReference type="OrthoDB" id="6063061at2759"/>
<dbReference type="PANTHER" id="PTHR24049">
    <property type="entry name" value="CRUMBS FAMILY MEMBER"/>
    <property type="match status" value="1"/>
</dbReference>
<keyword evidence="3 7" id="KW-0245">EGF-like domain</keyword>
<dbReference type="SMART" id="SM00179">
    <property type="entry name" value="EGF_CA"/>
    <property type="match status" value="9"/>
</dbReference>
<evidence type="ECO:0000256" key="6">
    <source>
        <dbReference type="ARBA" id="ARBA00023180"/>
    </source>
</evidence>
<organism evidence="9">
    <name type="scientific">Capitella teleta</name>
    <name type="common">Polychaete worm</name>
    <dbReference type="NCBI Taxonomy" id="283909"/>
    <lineage>
        <taxon>Eukaryota</taxon>
        <taxon>Metazoa</taxon>
        <taxon>Spiralia</taxon>
        <taxon>Lophotrochozoa</taxon>
        <taxon>Annelida</taxon>
        <taxon>Polychaeta</taxon>
        <taxon>Sedentaria</taxon>
        <taxon>Scolecida</taxon>
        <taxon>Capitellidae</taxon>
        <taxon>Capitella</taxon>
    </lineage>
</organism>
<feature type="domain" description="EGF-like" evidence="8">
    <location>
        <begin position="1"/>
        <end position="40"/>
    </location>
</feature>
<feature type="disulfide bond" evidence="7">
    <location>
        <begin position="406"/>
        <end position="423"/>
    </location>
</feature>
<dbReference type="AlphaFoldDB" id="R7VFM2"/>